<dbReference type="AlphaFoldDB" id="A0A564YBR0"/>
<dbReference type="GO" id="GO:0004190">
    <property type="term" value="F:aspartic-type endopeptidase activity"/>
    <property type="evidence" value="ECO:0007669"/>
    <property type="project" value="InterPro"/>
</dbReference>
<reference evidence="3 4" key="1">
    <citation type="submission" date="2019-07" db="EMBL/GenBank/DDBJ databases">
        <authorList>
            <person name="Jastrzebski P J."/>
            <person name="Paukszto L."/>
            <person name="Jastrzebski P J."/>
        </authorList>
    </citation>
    <scope>NUCLEOTIDE SEQUENCE [LARGE SCALE GENOMIC DNA]</scope>
    <source>
        <strain evidence="3 4">WMS-il1</strain>
    </source>
</reference>
<dbReference type="EMBL" id="CABIJS010000122">
    <property type="protein sequence ID" value="VUZ43954.1"/>
    <property type="molecule type" value="Genomic_DNA"/>
</dbReference>
<accession>A0A564YBR0</accession>
<evidence type="ECO:0000313" key="4">
    <source>
        <dbReference type="Proteomes" id="UP000321570"/>
    </source>
</evidence>
<name>A0A564YBR0_HYMDI</name>
<organism evidence="3 4">
    <name type="scientific">Hymenolepis diminuta</name>
    <name type="common">Rat tapeworm</name>
    <dbReference type="NCBI Taxonomy" id="6216"/>
    <lineage>
        <taxon>Eukaryota</taxon>
        <taxon>Metazoa</taxon>
        <taxon>Spiralia</taxon>
        <taxon>Lophotrochozoa</taxon>
        <taxon>Platyhelminthes</taxon>
        <taxon>Cestoda</taxon>
        <taxon>Eucestoda</taxon>
        <taxon>Cyclophyllidea</taxon>
        <taxon>Hymenolepididae</taxon>
        <taxon>Hymenolepis</taxon>
    </lineage>
</organism>
<dbReference type="InterPro" id="IPR021109">
    <property type="entry name" value="Peptidase_aspartic_dom_sf"/>
</dbReference>
<dbReference type="GO" id="GO:0006508">
    <property type="term" value="P:proteolysis"/>
    <property type="evidence" value="ECO:0007669"/>
    <property type="project" value="InterPro"/>
</dbReference>
<keyword evidence="1" id="KW-0378">Hydrolase</keyword>
<proteinExistence type="predicted"/>
<dbReference type="Proteomes" id="UP000321570">
    <property type="component" value="Unassembled WGS sequence"/>
</dbReference>
<dbReference type="SUPFAM" id="SSF50630">
    <property type="entry name" value="Acid proteases"/>
    <property type="match status" value="1"/>
</dbReference>
<gene>
    <name evidence="3" type="ORF">WMSIL1_LOCUS4168</name>
</gene>
<protein>
    <recommendedName>
        <fullName evidence="2">Peptidase A2 domain-containing protein</fullName>
    </recommendedName>
</protein>
<dbReference type="InterPro" id="IPR001995">
    <property type="entry name" value="Peptidase_A2_cat"/>
</dbReference>
<feature type="domain" description="Peptidase A2" evidence="2">
    <location>
        <begin position="252"/>
        <end position="325"/>
    </location>
</feature>
<evidence type="ECO:0000313" key="3">
    <source>
        <dbReference type="EMBL" id="VUZ43954.1"/>
    </source>
</evidence>
<sequence length="336" mass="37508">MAVISTTGRPERTLEFSIKNNSDQGLVSNFQAASNPRRGGNDQDISSMYHQESMVFLSSQAEQVEKLLRQKYIGDSRPNAVLNRMKLLTPGESSDADFWKLLYFKNSSYVQLIVANTFKIKPIESLAEMADNIIENAGPPRIKEVPYTSCHISTKNEASTPWEEHMLGLEGKLNALTLQKNHLSSHPFNRCRHSQSSYASKSRNHESRGNNICEYHRRYGSFAKLASPAVLAEIISGHSSNRLSLQDRNPGISYLIDSGAEISILPSTSTDRTPSNHPPILAATNGSPIKTYGQKSIALGLGLCRTLRWNFIIADVYKPIIGVDFPYHFELLINLR</sequence>
<evidence type="ECO:0000256" key="1">
    <source>
        <dbReference type="ARBA" id="ARBA00022801"/>
    </source>
</evidence>
<keyword evidence="4" id="KW-1185">Reference proteome</keyword>
<evidence type="ECO:0000259" key="2">
    <source>
        <dbReference type="PROSITE" id="PS50175"/>
    </source>
</evidence>
<dbReference type="PROSITE" id="PS50175">
    <property type="entry name" value="ASP_PROT_RETROV"/>
    <property type="match status" value="1"/>
</dbReference>